<gene>
    <name evidence="2" type="ORF">GALMADRAFT_161146</name>
</gene>
<dbReference type="HOGENOM" id="CLU_983679_0_0_1"/>
<protein>
    <recommendedName>
        <fullName evidence="4">Cellobiose dehydrogenase cytochrome domain-containing protein</fullName>
    </recommendedName>
</protein>
<evidence type="ECO:0000313" key="3">
    <source>
        <dbReference type="Proteomes" id="UP000027222"/>
    </source>
</evidence>
<feature type="transmembrane region" description="Helical" evidence="1">
    <location>
        <begin position="40"/>
        <end position="61"/>
    </location>
</feature>
<evidence type="ECO:0008006" key="4">
    <source>
        <dbReference type="Google" id="ProtNLM"/>
    </source>
</evidence>
<dbReference type="EMBL" id="KL142409">
    <property type="protein sequence ID" value="KDR68270.1"/>
    <property type="molecule type" value="Genomic_DNA"/>
</dbReference>
<proteinExistence type="predicted"/>
<dbReference type="AlphaFoldDB" id="A0A067SBH3"/>
<keyword evidence="1" id="KW-0472">Membrane</keyword>
<reference evidence="3" key="1">
    <citation type="journal article" date="2014" name="Proc. Natl. Acad. Sci. U.S.A.">
        <title>Extensive sampling of basidiomycete genomes demonstrates inadequacy of the white-rot/brown-rot paradigm for wood decay fungi.</title>
        <authorList>
            <person name="Riley R."/>
            <person name="Salamov A.A."/>
            <person name="Brown D.W."/>
            <person name="Nagy L.G."/>
            <person name="Floudas D."/>
            <person name="Held B.W."/>
            <person name="Levasseur A."/>
            <person name="Lombard V."/>
            <person name="Morin E."/>
            <person name="Otillar R."/>
            <person name="Lindquist E.A."/>
            <person name="Sun H."/>
            <person name="LaButti K.M."/>
            <person name="Schmutz J."/>
            <person name="Jabbour D."/>
            <person name="Luo H."/>
            <person name="Baker S.E."/>
            <person name="Pisabarro A.G."/>
            <person name="Walton J.D."/>
            <person name="Blanchette R.A."/>
            <person name="Henrissat B."/>
            <person name="Martin F."/>
            <person name="Cullen D."/>
            <person name="Hibbett D.S."/>
            <person name="Grigoriev I.V."/>
        </authorList>
    </citation>
    <scope>NUCLEOTIDE SEQUENCE [LARGE SCALE GENOMIC DNA]</scope>
    <source>
        <strain evidence="3">CBS 339.88</strain>
    </source>
</reference>
<sequence>MFVTLAGVEWAEAQGKCDEAERGEVERGGAGWAAGAPEALVLRLLLVLLLVLSVGGFTIRLGGNDAAVLEKYECEKSQAKSAKSATRRLPSDLAIFQDAATKTTIGLILPPKSRGSDDAKDVIVKLTTSLPYGYVGFGFSALGKRFPEFGLVGWKLVTVPPRRRALPEMQDNEPISVLPDGLIAQQSILITNASVPSAGQFGNTVVSLSPKSSESYEENQVTFFLRCQQCSATSFDAGDSLTLFRSAASDLPLEDFTVTHFPIKSIDIFRSEQFDFVAKELGI</sequence>
<name>A0A067SBH3_GALM3</name>
<keyword evidence="3" id="KW-1185">Reference proteome</keyword>
<keyword evidence="1" id="KW-0812">Transmembrane</keyword>
<organism evidence="2 3">
    <name type="scientific">Galerina marginata (strain CBS 339.88)</name>
    <dbReference type="NCBI Taxonomy" id="685588"/>
    <lineage>
        <taxon>Eukaryota</taxon>
        <taxon>Fungi</taxon>
        <taxon>Dikarya</taxon>
        <taxon>Basidiomycota</taxon>
        <taxon>Agaricomycotina</taxon>
        <taxon>Agaricomycetes</taxon>
        <taxon>Agaricomycetidae</taxon>
        <taxon>Agaricales</taxon>
        <taxon>Agaricineae</taxon>
        <taxon>Strophariaceae</taxon>
        <taxon>Galerina</taxon>
    </lineage>
</organism>
<accession>A0A067SBH3</accession>
<dbReference type="OrthoDB" id="3018432at2759"/>
<keyword evidence="1" id="KW-1133">Transmembrane helix</keyword>
<dbReference type="Proteomes" id="UP000027222">
    <property type="component" value="Unassembled WGS sequence"/>
</dbReference>
<evidence type="ECO:0000313" key="2">
    <source>
        <dbReference type="EMBL" id="KDR68270.1"/>
    </source>
</evidence>
<evidence type="ECO:0000256" key="1">
    <source>
        <dbReference type="SAM" id="Phobius"/>
    </source>
</evidence>